<evidence type="ECO:0000313" key="2">
    <source>
        <dbReference type="EMBL" id="TRT51377.1"/>
    </source>
</evidence>
<gene>
    <name evidence="2" type="ORF">EWV85_15685</name>
</gene>
<dbReference type="InterPro" id="IPR041049">
    <property type="entry name" value="DUF5615"/>
</dbReference>
<evidence type="ECO:0000259" key="1">
    <source>
        <dbReference type="Pfam" id="PF18480"/>
    </source>
</evidence>
<comment type="caution">
    <text evidence="2">The sequence shown here is derived from an EMBL/GenBank/DDBJ whole genome shotgun (WGS) entry which is preliminary data.</text>
</comment>
<dbReference type="Proteomes" id="UP000316443">
    <property type="component" value="Unassembled WGS sequence"/>
</dbReference>
<name>A0A551XRP4_MICAE</name>
<feature type="domain" description="DUF5615" evidence="1">
    <location>
        <begin position="1"/>
        <end position="105"/>
    </location>
</feature>
<dbReference type="AlphaFoldDB" id="A0A551XRP4"/>
<proteinExistence type="predicted"/>
<dbReference type="Pfam" id="PF18480">
    <property type="entry name" value="DUF5615"/>
    <property type="match status" value="1"/>
</dbReference>
<sequence>MTIWVDAHLSPAIATWISTTLEIEAVALRDLGLREAEDTEIFQVAKARRAILMTKDSDFVDLVERLGSPPQIIWLTCGNTSNARLREILSETLPRALELLAAGETLVEISGD</sequence>
<accession>A0A551XRP4</accession>
<dbReference type="EMBL" id="SFCA01000160">
    <property type="protein sequence ID" value="TRT51377.1"/>
    <property type="molecule type" value="Genomic_DNA"/>
</dbReference>
<reference evidence="2 3" key="1">
    <citation type="submission" date="2019-01" db="EMBL/GenBank/DDBJ databases">
        <title>Coherence of Microcystis species and biogeography revealed through population genomics.</title>
        <authorList>
            <person name="Perez-Carrascal O.M."/>
            <person name="Terrat Y."/>
            <person name="Giani A."/>
            <person name="Fortin N."/>
            <person name="Tromas N."/>
            <person name="Shapiro B.J."/>
        </authorList>
    </citation>
    <scope>NUCLEOTIDE SEQUENCE [LARGE SCALE GENOMIC DNA]</scope>
    <source>
        <strain evidence="2">Ma_QC_C_20070703_M131</strain>
    </source>
</reference>
<organism evidence="2 3">
    <name type="scientific">Microcystis aeruginosa Ma_QC_C_20070703_M131</name>
    <dbReference type="NCBI Taxonomy" id="2486263"/>
    <lineage>
        <taxon>Bacteria</taxon>
        <taxon>Bacillati</taxon>
        <taxon>Cyanobacteriota</taxon>
        <taxon>Cyanophyceae</taxon>
        <taxon>Oscillatoriophycideae</taxon>
        <taxon>Chroococcales</taxon>
        <taxon>Microcystaceae</taxon>
        <taxon>Microcystis</taxon>
    </lineage>
</organism>
<evidence type="ECO:0000313" key="3">
    <source>
        <dbReference type="Proteomes" id="UP000316443"/>
    </source>
</evidence>
<protein>
    <recommendedName>
        <fullName evidence="1">DUF5615 domain-containing protein</fullName>
    </recommendedName>
</protein>